<dbReference type="GO" id="GO:0016491">
    <property type="term" value="F:oxidoreductase activity"/>
    <property type="evidence" value="ECO:0007669"/>
    <property type="project" value="UniProtKB-KW"/>
</dbReference>
<dbReference type="InterPro" id="IPR013785">
    <property type="entry name" value="Aldolase_TIM"/>
</dbReference>
<reference evidence="6" key="2">
    <citation type="submission" date="2023-06" db="EMBL/GenBank/DDBJ databases">
        <authorList>
            <consortium name="Lawrence Berkeley National Laboratory"/>
            <person name="Haridas S."/>
            <person name="Hensen N."/>
            <person name="Bonometti L."/>
            <person name="Westerberg I."/>
            <person name="Brannstrom I.O."/>
            <person name="Guillou S."/>
            <person name="Cros-Aarteil S."/>
            <person name="Calhoun S."/>
            <person name="Kuo A."/>
            <person name="Mondo S."/>
            <person name="Pangilinan J."/>
            <person name="Riley R."/>
            <person name="Labutti K."/>
            <person name="Andreopoulos B."/>
            <person name="Lipzen A."/>
            <person name="Chen C."/>
            <person name="Yanf M."/>
            <person name="Daum C."/>
            <person name="Ng V."/>
            <person name="Clum A."/>
            <person name="Steindorff A."/>
            <person name="Ohm R."/>
            <person name="Martin F."/>
            <person name="Silar P."/>
            <person name="Natvig D."/>
            <person name="Lalanne C."/>
            <person name="Gautier V."/>
            <person name="Ament-Velasquez S.L."/>
            <person name="Kruys A."/>
            <person name="Hutchinson M.I."/>
            <person name="Powell A.J."/>
            <person name="Barry K."/>
            <person name="Miller A.N."/>
            <person name="Grigoriev I.V."/>
            <person name="Debuchy R."/>
            <person name="Gladieux P."/>
            <person name="Thoren M.H."/>
            <person name="Johannesson H."/>
        </authorList>
    </citation>
    <scope>NUCLEOTIDE SEQUENCE</scope>
    <source>
        <strain evidence="6">CBS 958.72</strain>
    </source>
</reference>
<evidence type="ECO:0000313" key="6">
    <source>
        <dbReference type="EMBL" id="KAK3366174.1"/>
    </source>
</evidence>
<dbReference type="AlphaFoldDB" id="A0AAE0JXH0"/>
<organism evidence="6 7">
    <name type="scientific">Lasiosphaeria ovina</name>
    <dbReference type="NCBI Taxonomy" id="92902"/>
    <lineage>
        <taxon>Eukaryota</taxon>
        <taxon>Fungi</taxon>
        <taxon>Dikarya</taxon>
        <taxon>Ascomycota</taxon>
        <taxon>Pezizomycotina</taxon>
        <taxon>Sordariomycetes</taxon>
        <taxon>Sordariomycetidae</taxon>
        <taxon>Sordariales</taxon>
        <taxon>Lasiosphaeriaceae</taxon>
        <taxon>Lasiosphaeria</taxon>
    </lineage>
</organism>
<dbReference type="CDD" id="cd04733">
    <property type="entry name" value="OYE_like_2_FMN"/>
    <property type="match status" value="1"/>
</dbReference>
<keyword evidence="2" id="KW-0285">Flavoprotein</keyword>
<protein>
    <submittedName>
        <fullName evidence="6">NADPH dehydrogenase</fullName>
    </submittedName>
</protein>
<name>A0AAE0JXH0_9PEZI</name>
<feature type="domain" description="NADH:flavin oxidoreductase/NADH oxidase N-terminal" evidence="5">
    <location>
        <begin position="5"/>
        <end position="358"/>
    </location>
</feature>
<dbReference type="SUPFAM" id="SSF51395">
    <property type="entry name" value="FMN-linked oxidoreductases"/>
    <property type="match status" value="1"/>
</dbReference>
<evidence type="ECO:0000256" key="4">
    <source>
        <dbReference type="ARBA" id="ARBA00023002"/>
    </source>
</evidence>
<comment type="similarity">
    <text evidence="1">Belongs to the NADH:flavin oxidoreductase/NADH oxidase family.</text>
</comment>
<keyword evidence="4" id="KW-0560">Oxidoreductase</keyword>
<sequence>MESAKPITLKCGLTLPNRIVKAAMVENLARAPHFLPNEQLLSLYRLWADGGWGMIMTGNVQVDTMHSGGPGDVGVDAGLSDAELVAAFGAWAQSCGTSAASVVQLSHPGRQSPVGTGKRGLFAKTVAPSAVPLRLGTGIVARVGGAIVFGTPRAMTLDDIAAVVAQFARGARICAEAGFAGVEIHGAHGYLLAQFLSESANRRTDAYGGSPEARAKFVVDIVRAVREATAFRKGFCVGIKLNSVDHQSAAALSDCVKQLRLIEQAGVDFIEISGGTYEDPQMILGQQPTEEKRSARTVAREAFFLEFARAIRSEFPDTPLMVTGGFRTRTGVEAAVASGDCELVGIARPAVMNPALPSNTLFNPEISDADATLFAVKIEPPWLAKKLGIMGIGAGFESMWYNGEMKRMVTAKK</sequence>
<accession>A0AAE0JXH0</accession>
<dbReference type="Gene3D" id="3.20.20.70">
    <property type="entry name" value="Aldolase class I"/>
    <property type="match status" value="1"/>
</dbReference>
<keyword evidence="7" id="KW-1185">Reference proteome</keyword>
<dbReference type="Proteomes" id="UP001287356">
    <property type="component" value="Unassembled WGS sequence"/>
</dbReference>
<keyword evidence="3" id="KW-0288">FMN</keyword>
<reference evidence="6" key="1">
    <citation type="journal article" date="2023" name="Mol. Phylogenet. Evol.">
        <title>Genome-scale phylogeny and comparative genomics of the fungal order Sordariales.</title>
        <authorList>
            <person name="Hensen N."/>
            <person name="Bonometti L."/>
            <person name="Westerberg I."/>
            <person name="Brannstrom I.O."/>
            <person name="Guillou S."/>
            <person name="Cros-Aarteil S."/>
            <person name="Calhoun S."/>
            <person name="Haridas S."/>
            <person name="Kuo A."/>
            <person name="Mondo S."/>
            <person name="Pangilinan J."/>
            <person name="Riley R."/>
            <person name="LaButti K."/>
            <person name="Andreopoulos B."/>
            <person name="Lipzen A."/>
            <person name="Chen C."/>
            <person name="Yan M."/>
            <person name="Daum C."/>
            <person name="Ng V."/>
            <person name="Clum A."/>
            <person name="Steindorff A."/>
            <person name="Ohm R.A."/>
            <person name="Martin F."/>
            <person name="Silar P."/>
            <person name="Natvig D.O."/>
            <person name="Lalanne C."/>
            <person name="Gautier V."/>
            <person name="Ament-Velasquez S.L."/>
            <person name="Kruys A."/>
            <person name="Hutchinson M.I."/>
            <person name="Powell A.J."/>
            <person name="Barry K."/>
            <person name="Miller A.N."/>
            <person name="Grigoriev I.V."/>
            <person name="Debuchy R."/>
            <person name="Gladieux P."/>
            <person name="Hiltunen Thoren M."/>
            <person name="Johannesson H."/>
        </authorList>
    </citation>
    <scope>NUCLEOTIDE SEQUENCE</scope>
    <source>
        <strain evidence="6">CBS 958.72</strain>
    </source>
</reference>
<evidence type="ECO:0000256" key="1">
    <source>
        <dbReference type="ARBA" id="ARBA00005979"/>
    </source>
</evidence>
<comment type="caution">
    <text evidence="6">The sequence shown here is derived from an EMBL/GenBank/DDBJ whole genome shotgun (WGS) entry which is preliminary data.</text>
</comment>
<dbReference type="GO" id="GO:0010181">
    <property type="term" value="F:FMN binding"/>
    <property type="evidence" value="ECO:0007669"/>
    <property type="project" value="InterPro"/>
</dbReference>
<dbReference type="PANTHER" id="PTHR43656">
    <property type="entry name" value="BINDING OXIDOREDUCTASE, PUTATIVE (AFU_ORTHOLOGUE AFUA_2G08260)-RELATED"/>
    <property type="match status" value="1"/>
</dbReference>
<dbReference type="Pfam" id="PF00724">
    <property type="entry name" value="Oxidored_FMN"/>
    <property type="match status" value="1"/>
</dbReference>
<evidence type="ECO:0000259" key="5">
    <source>
        <dbReference type="Pfam" id="PF00724"/>
    </source>
</evidence>
<evidence type="ECO:0000313" key="7">
    <source>
        <dbReference type="Proteomes" id="UP001287356"/>
    </source>
</evidence>
<proteinExistence type="inferred from homology"/>
<gene>
    <name evidence="6" type="ORF">B0T24DRAFT_536332</name>
</gene>
<dbReference type="EMBL" id="JAULSN010000008">
    <property type="protein sequence ID" value="KAK3366174.1"/>
    <property type="molecule type" value="Genomic_DNA"/>
</dbReference>
<evidence type="ECO:0000256" key="3">
    <source>
        <dbReference type="ARBA" id="ARBA00022643"/>
    </source>
</evidence>
<dbReference type="InterPro" id="IPR001155">
    <property type="entry name" value="OxRdtase_FMN_N"/>
</dbReference>
<evidence type="ECO:0000256" key="2">
    <source>
        <dbReference type="ARBA" id="ARBA00022630"/>
    </source>
</evidence>
<dbReference type="InterPro" id="IPR051799">
    <property type="entry name" value="NADH_flavin_oxidoreductase"/>
</dbReference>
<dbReference type="PANTHER" id="PTHR43656:SF2">
    <property type="entry name" value="BINDING OXIDOREDUCTASE, PUTATIVE (AFU_ORTHOLOGUE AFUA_2G08260)-RELATED"/>
    <property type="match status" value="1"/>
</dbReference>